<sequence length="326" mass="36920">MMDFRTGASHANDKRLELGLVFPDCIEWRRWTPGMEYNKMLYIKNVTRKVMIVHWVPPPTCFFNLNFEDPVRLNPGATAALQVVFKPVKSQLYESKIEFFTLKGNFSINLKGSIPRVQLEVPASLDFGVCFVNDICERKFEVMNSGEEPITLKWNVDSPFLLFPAMATLGSGHSATIMGRFEPVQPGAYAAMAFCEPDLSSILQIRLNGIAKYSCLTISQYSLKFEDVMVKSSKRMDLQVHNISEVAVHFWIESAGKPLHHMESVFLAQPSKGTVVANGSITLEVRITFLRKSLVSFSHKDDNVYGCSLLMKYIVCLRHFSNLFLL</sequence>
<keyword evidence="2" id="KW-1185">Reference proteome</keyword>
<comment type="caution">
    <text evidence="1">The sequence shown here is derived from an EMBL/GenBank/DDBJ whole genome shotgun (WGS) entry which is preliminary data.</text>
</comment>
<dbReference type="Proteomes" id="UP001162992">
    <property type="component" value="Chromosome 8"/>
</dbReference>
<accession>A0ACC2CXZ0</accession>
<proteinExistence type="predicted"/>
<organism evidence="1 2">
    <name type="scientific">Diphasiastrum complanatum</name>
    <name type="common">Issler's clubmoss</name>
    <name type="synonym">Lycopodium complanatum</name>
    <dbReference type="NCBI Taxonomy" id="34168"/>
    <lineage>
        <taxon>Eukaryota</taxon>
        <taxon>Viridiplantae</taxon>
        <taxon>Streptophyta</taxon>
        <taxon>Embryophyta</taxon>
        <taxon>Tracheophyta</taxon>
        <taxon>Lycopodiopsida</taxon>
        <taxon>Lycopodiales</taxon>
        <taxon>Lycopodiaceae</taxon>
        <taxon>Lycopodioideae</taxon>
        <taxon>Diphasiastrum</taxon>
    </lineage>
</organism>
<evidence type="ECO:0000313" key="2">
    <source>
        <dbReference type="Proteomes" id="UP001162992"/>
    </source>
</evidence>
<dbReference type="EMBL" id="CM055099">
    <property type="protein sequence ID" value="KAJ7546874.1"/>
    <property type="molecule type" value="Genomic_DNA"/>
</dbReference>
<reference evidence="2" key="1">
    <citation type="journal article" date="2024" name="Proc. Natl. Acad. Sci. U.S.A.">
        <title>Extraordinary preservation of gene collinearity over three hundred million years revealed in homosporous lycophytes.</title>
        <authorList>
            <person name="Li C."/>
            <person name="Wickell D."/>
            <person name="Kuo L.Y."/>
            <person name="Chen X."/>
            <person name="Nie B."/>
            <person name="Liao X."/>
            <person name="Peng D."/>
            <person name="Ji J."/>
            <person name="Jenkins J."/>
            <person name="Williams M."/>
            <person name="Shu S."/>
            <person name="Plott C."/>
            <person name="Barry K."/>
            <person name="Rajasekar S."/>
            <person name="Grimwood J."/>
            <person name="Han X."/>
            <person name="Sun S."/>
            <person name="Hou Z."/>
            <person name="He W."/>
            <person name="Dai G."/>
            <person name="Sun C."/>
            <person name="Schmutz J."/>
            <person name="Leebens-Mack J.H."/>
            <person name="Li F.W."/>
            <person name="Wang L."/>
        </authorList>
    </citation>
    <scope>NUCLEOTIDE SEQUENCE [LARGE SCALE GENOMIC DNA]</scope>
    <source>
        <strain evidence="2">cv. PW_Plant_1</strain>
    </source>
</reference>
<gene>
    <name evidence="1" type="ORF">O6H91_08G058700</name>
</gene>
<name>A0ACC2CXZ0_DIPCM</name>
<protein>
    <submittedName>
        <fullName evidence="1">Uncharacterized protein</fullName>
    </submittedName>
</protein>
<evidence type="ECO:0000313" key="1">
    <source>
        <dbReference type="EMBL" id="KAJ7546874.1"/>
    </source>
</evidence>